<accession>A0AAV2NKW9</accession>
<evidence type="ECO:0000313" key="2">
    <source>
        <dbReference type="EMBL" id="CAL1679961.1"/>
    </source>
</evidence>
<dbReference type="Proteomes" id="UP001497644">
    <property type="component" value="Chromosome 2"/>
</dbReference>
<reference evidence="2" key="1">
    <citation type="submission" date="2024-04" db="EMBL/GenBank/DDBJ databases">
        <authorList>
            <consortium name="Molecular Ecology Group"/>
        </authorList>
    </citation>
    <scope>NUCLEOTIDE SEQUENCE</scope>
</reference>
<dbReference type="AlphaFoldDB" id="A0AAV2NKW9"/>
<sequence>MGFYICGFPSGSTGAASQEIVLESILEDIGLLGFAWKKTRLSDRKWVGERDIRGVSAHTKNKKDREGGKAKCTRQGPEIPGHSTLTPGINLDLKRPDFS</sequence>
<name>A0AAV2NKW9_9HYME</name>
<evidence type="ECO:0000313" key="3">
    <source>
        <dbReference type="Proteomes" id="UP001497644"/>
    </source>
</evidence>
<gene>
    <name evidence="2" type="ORF">LPLAT_LOCUS6061</name>
</gene>
<evidence type="ECO:0000256" key="1">
    <source>
        <dbReference type="SAM" id="MobiDB-lite"/>
    </source>
</evidence>
<protein>
    <submittedName>
        <fullName evidence="2">Uncharacterized protein</fullName>
    </submittedName>
</protein>
<proteinExistence type="predicted"/>
<feature type="region of interest" description="Disordered" evidence="1">
    <location>
        <begin position="56"/>
        <end position="99"/>
    </location>
</feature>
<organism evidence="2 3">
    <name type="scientific">Lasius platythorax</name>
    <dbReference type="NCBI Taxonomy" id="488582"/>
    <lineage>
        <taxon>Eukaryota</taxon>
        <taxon>Metazoa</taxon>
        <taxon>Ecdysozoa</taxon>
        <taxon>Arthropoda</taxon>
        <taxon>Hexapoda</taxon>
        <taxon>Insecta</taxon>
        <taxon>Pterygota</taxon>
        <taxon>Neoptera</taxon>
        <taxon>Endopterygota</taxon>
        <taxon>Hymenoptera</taxon>
        <taxon>Apocrita</taxon>
        <taxon>Aculeata</taxon>
        <taxon>Formicoidea</taxon>
        <taxon>Formicidae</taxon>
        <taxon>Formicinae</taxon>
        <taxon>Lasius</taxon>
        <taxon>Lasius</taxon>
    </lineage>
</organism>
<dbReference type="EMBL" id="OZ034825">
    <property type="protein sequence ID" value="CAL1679961.1"/>
    <property type="molecule type" value="Genomic_DNA"/>
</dbReference>
<keyword evidence="3" id="KW-1185">Reference proteome</keyword>